<dbReference type="GO" id="GO:0003904">
    <property type="term" value="F:deoxyribodipyrimidine photo-lyase activity"/>
    <property type="evidence" value="ECO:0007669"/>
    <property type="project" value="TreeGrafter"/>
</dbReference>
<evidence type="ECO:0000313" key="3">
    <source>
        <dbReference type="Proteomes" id="UP000799438"/>
    </source>
</evidence>
<dbReference type="PANTHER" id="PTHR11455:SF22">
    <property type="entry name" value="CRYPTOCHROME DASH"/>
    <property type="match status" value="1"/>
</dbReference>
<accession>A0A6A6AVX5</accession>
<dbReference type="RefSeq" id="XP_033391474.1">
    <property type="nucleotide sequence ID" value="XM_033541472.1"/>
</dbReference>
<dbReference type="PROSITE" id="PS51645">
    <property type="entry name" value="PHR_CRY_ALPHA_BETA"/>
    <property type="match status" value="1"/>
</dbReference>
<dbReference type="AlphaFoldDB" id="A0A6A6AVX5"/>
<evidence type="ECO:0000313" key="2">
    <source>
        <dbReference type="EMBL" id="KAF2135756.1"/>
    </source>
</evidence>
<dbReference type="GO" id="GO:0071949">
    <property type="term" value="F:FAD binding"/>
    <property type="evidence" value="ECO:0007669"/>
    <property type="project" value="TreeGrafter"/>
</dbReference>
<evidence type="ECO:0000259" key="1">
    <source>
        <dbReference type="PROSITE" id="PS51645"/>
    </source>
</evidence>
<name>A0A6A6AVX5_9PEZI</name>
<protein>
    <recommendedName>
        <fullName evidence="1">Photolyase/cryptochrome alpha/beta domain-containing protein</fullName>
    </recommendedName>
</protein>
<dbReference type="Pfam" id="PF00875">
    <property type="entry name" value="DNA_photolyase"/>
    <property type="match status" value="1"/>
</dbReference>
<organism evidence="2 3">
    <name type="scientific">Aplosporella prunicola CBS 121167</name>
    <dbReference type="NCBI Taxonomy" id="1176127"/>
    <lineage>
        <taxon>Eukaryota</taxon>
        <taxon>Fungi</taxon>
        <taxon>Dikarya</taxon>
        <taxon>Ascomycota</taxon>
        <taxon>Pezizomycotina</taxon>
        <taxon>Dothideomycetes</taxon>
        <taxon>Dothideomycetes incertae sedis</taxon>
        <taxon>Botryosphaeriales</taxon>
        <taxon>Aplosporellaceae</taxon>
        <taxon>Aplosporella</taxon>
    </lineage>
</organism>
<feature type="domain" description="Photolyase/cryptochrome alpha/beta" evidence="1">
    <location>
        <begin position="7"/>
        <end position="175"/>
    </location>
</feature>
<dbReference type="InterPro" id="IPR014729">
    <property type="entry name" value="Rossmann-like_a/b/a_fold"/>
</dbReference>
<dbReference type="InterPro" id="IPR002081">
    <property type="entry name" value="Cryptochrome/DNA_photolyase_1"/>
</dbReference>
<keyword evidence="3" id="KW-1185">Reference proteome</keyword>
<dbReference type="Proteomes" id="UP000799438">
    <property type="component" value="Unassembled WGS sequence"/>
</dbReference>
<reference evidence="2" key="1">
    <citation type="journal article" date="2020" name="Stud. Mycol.">
        <title>101 Dothideomycetes genomes: a test case for predicting lifestyles and emergence of pathogens.</title>
        <authorList>
            <person name="Haridas S."/>
            <person name="Albert R."/>
            <person name="Binder M."/>
            <person name="Bloem J."/>
            <person name="Labutti K."/>
            <person name="Salamov A."/>
            <person name="Andreopoulos B."/>
            <person name="Baker S."/>
            <person name="Barry K."/>
            <person name="Bills G."/>
            <person name="Bluhm B."/>
            <person name="Cannon C."/>
            <person name="Castanera R."/>
            <person name="Culley D."/>
            <person name="Daum C."/>
            <person name="Ezra D."/>
            <person name="Gonzalez J."/>
            <person name="Henrissat B."/>
            <person name="Kuo A."/>
            <person name="Liang C."/>
            <person name="Lipzen A."/>
            <person name="Lutzoni F."/>
            <person name="Magnuson J."/>
            <person name="Mondo S."/>
            <person name="Nolan M."/>
            <person name="Ohm R."/>
            <person name="Pangilinan J."/>
            <person name="Park H.-J."/>
            <person name="Ramirez L."/>
            <person name="Alfaro M."/>
            <person name="Sun H."/>
            <person name="Tritt A."/>
            <person name="Yoshinaga Y."/>
            <person name="Zwiers L.-H."/>
            <person name="Turgeon B."/>
            <person name="Goodwin S."/>
            <person name="Spatafora J."/>
            <person name="Crous P."/>
            <person name="Grigoriev I."/>
        </authorList>
    </citation>
    <scope>NUCLEOTIDE SEQUENCE</scope>
    <source>
        <strain evidence="2">CBS 121167</strain>
    </source>
</reference>
<dbReference type="InterPro" id="IPR006050">
    <property type="entry name" value="DNA_photolyase_N"/>
</dbReference>
<proteinExistence type="predicted"/>
<dbReference type="SUPFAM" id="SSF52425">
    <property type="entry name" value="Cryptochrome/photolyase, N-terminal domain"/>
    <property type="match status" value="1"/>
</dbReference>
<dbReference type="OrthoDB" id="435881at2759"/>
<dbReference type="Gene3D" id="3.40.50.620">
    <property type="entry name" value="HUPs"/>
    <property type="match status" value="1"/>
</dbReference>
<dbReference type="InterPro" id="IPR036155">
    <property type="entry name" value="Crypto/Photolyase_N_sf"/>
</dbReference>
<dbReference type="GO" id="GO:0003684">
    <property type="term" value="F:damaged DNA binding"/>
    <property type="evidence" value="ECO:0007669"/>
    <property type="project" value="TreeGrafter"/>
</dbReference>
<dbReference type="GeneID" id="54298968"/>
<sequence>MSSRPPRILIYLLRRDLRLADNPVLHALTTQQAGAAPFTHVLPVYVVSAEQVEVAGFLRPGAKSPYPEARSLVAGFWRCGHHRAKFLAESLWDLKTALAKAGSGLEIRIGMLADVVGDMLAWYNGAEDEDKERGCVAGVWMTADEGVEETREEREVRRVAEKNNVAFKLWADEKFFVDE</sequence>
<dbReference type="PANTHER" id="PTHR11455">
    <property type="entry name" value="CRYPTOCHROME"/>
    <property type="match status" value="1"/>
</dbReference>
<dbReference type="GO" id="GO:0000719">
    <property type="term" value="P:photoreactive repair"/>
    <property type="evidence" value="ECO:0007669"/>
    <property type="project" value="TreeGrafter"/>
</dbReference>
<dbReference type="EMBL" id="ML995553">
    <property type="protein sequence ID" value="KAF2135756.1"/>
    <property type="molecule type" value="Genomic_DNA"/>
</dbReference>
<gene>
    <name evidence="2" type="ORF">K452DRAFT_292949</name>
</gene>